<feature type="non-terminal residue" evidence="1">
    <location>
        <position position="239"/>
    </location>
</feature>
<sequence length="239" mass="27548">LFPEVNAYKLFPWQNDIVFTAGDITYTTKATNIRAVRKMLGITPWNKNLVLPDQTFNFYVENKQFQDATGANYLLDVLCYDTNENGQFDLLEDDVIVGYSAMVNDERAWQISVYSFNFRDASSETELPGAGDVYRVDSQRPFTGSDEFIIKVITPTEEVKQNYEDLDKIKVVPNPYIVTNMMEPAVRNVYLNQRRRIMFTHIPAQCEIKIYSISGYLIDEIEVNNAPNNGIVHWDLLTK</sequence>
<name>X0XIZ6_9ZZZZ</name>
<feature type="non-terminal residue" evidence="1">
    <location>
        <position position="1"/>
    </location>
</feature>
<reference evidence="1" key="1">
    <citation type="journal article" date="2014" name="Front. Microbiol.">
        <title>High frequency of phylogenetically diverse reductive dehalogenase-homologous genes in deep subseafloor sedimentary metagenomes.</title>
        <authorList>
            <person name="Kawai M."/>
            <person name="Futagami T."/>
            <person name="Toyoda A."/>
            <person name="Takaki Y."/>
            <person name="Nishi S."/>
            <person name="Hori S."/>
            <person name="Arai W."/>
            <person name="Tsubouchi T."/>
            <person name="Morono Y."/>
            <person name="Uchiyama I."/>
            <person name="Ito T."/>
            <person name="Fujiyama A."/>
            <person name="Inagaki F."/>
            <person name="Takami H."/>
        </authorList>
    </citation>
    <scope>NUCLEOTIDE SEQUENCE</scope>
    <source>
        <strain evidence="1">Expedition CK06-06</strain>
    </source>
</reference>
<organism evidence="1">
    <name type="scientific">marine sediment metagenome</name>
    <dbReference type="NCBI Taxonomy" id="412755"/>
    <lineage>
        <taxon>unclassified sequences</taxon>
        <taxon>metagenomes</taxon>
        <taxon>ecological metagenomes</taxon>
    </lineage>
</organism>
<dbReference type="EMBL" id="BARS01049778">
    <property type="protein sequence ID" value="GAG36623.1"/>
    <property type="molecule type" value="Genomic_DNA"/>
</dbReference>
<gene>
    <name evidence="1" type="ORF">S01H1_74405</name>
</gene>
<evidence type="ECO:0000313" key="1">
    <source>
        <dbReference type="EMBL" id="GAG36623.1"/>
    </source>
</evidence>
<protein>
    <submittedName>
        <fullName evidence="1">Uncharacterized protein</fullName>
    </submittedName>
</protein>
<proteinExistence type="predicted"/>
<comment type="caution">
    <text evidence="1">The sequence shown here is derived from an EMBL/GenBank/DDBJ whole genome shotgun (WGS) entry which is preliminary data.</text>
</comment>
<accession>X0XIZ6</accession>
<dbReference type="AlphaFoldDB" id="X0XIZ6"/>